<dbReference type="GO" id="GO:0004803">
    <property type="term" value="F:transposase activity"/>
    <property type="evidence" value="ECO:0007669"/>
    <property type="project" value="InterPro"/>
</dbReference>
<evidence type="ECO:0000256" key="1">
    <source>
        <dbReference type="SAM" id="Coils"/>
    </source>
</evidence>
<sequence>MKGRRKYSLEFREQAVNRTLSGSFTIKEVAESLGVSYFVLRQWKAEHLKKKETEQPLPDKQLKESEELKRLRKENLRLKDENAILKKVCGHAFPRTESRLKFMKSNCLEHSIGSMARVLGVSRSGYYKYLNRHKDRSVAPELTNFLQEKWLKSRKNYGFKRLFQEVKKSNLPYGARKVRKAMKHCKISGKQRKQFRPLTTNSKHGGKIAPDLVQRKFHPNEQNRIWVSDVTFIRYFVWLELSLCDPGFVFTQDSGLVAFRS</sequence>
<dbReference type="GO" id="GO:0003677">
    <property type="term" value="F:DNA binding"/>
    <property type="evidence" value="ECO:0007669"/>
    <property type="project" value="InterPro"/>
</dbReference>
<dbReference type="Gene3D" id="1.10.10.60">
    <property type="entry name" value="Homeodomain-like"/>
    <property type="match status" value="1"/>
</dbReference>
<dbReference type="NCBIfam" id="NF033516">
    <property type="entry name" value="transpos_IS3"/>
    <property type="match status" value="1"/>
</dbReference>
<protein>
    <submittedName>
        <fullName evidence="2">Transposase</fullName>
    </submittedName>
</protein>
<dbReference type="SUPFAM" id="SSF46689">
    <property type="entry name" value="Homeodomain-like"/>
    <property type="match status" value="1"/>
</dbReference>
<dbReference type="Pfam" id="PF01527">
    <property type="entry name" value="HTH_Tnp_1"/>
    <property type="match status" value="1"/>
</dbReference>
<proteinExistence type="predicted"/>
<dbReference type="InterPro" id="IPR050900">
    <property type="entry name" value="Transposase_IS3/IS150/IS904"/>
</dbReference>
<dbReference type="Proteomes" id="UP000012089">
    <property type="component" value="Unassembled WGS sequence"/>
</dbReference>
<dbReference type="AlphaFoldDB" id="M6HG62"/>
<organism evidence="2 3">
    <name type="scientific">Leptospira interrogans serovar Zanoni str. LT2156</name>
    <dbReference type="NCBI Taxonomy" id="1001601"/>
    <lineage>
        <taxon>Bacteria</taxon>
        <taxon>Pseudomonadati</taxon>
        <taxon>Spirochaetota</taxon>
        <taxon>Spirochaetia</taxon>
        <taxon>Leptospirales</taxon>
        <taxon>Leptospiraceae</taxon>
        <taxon>Leptospira</taxon>
    </lineage>
</organism>
<dbReference type="InterPro" id="IPR009057">
    <property type="entry name" value="Homeodomain-like_sf"/>
</dbReference>
<feature type="coiled-coil region" evidence="1">
    <location>
        <begin position="61"/>
        <end position="88"/>
    </location>
</feature>
<keyword evidence="1" id="KW-0175">Coiled coil</keyword>
<dbReference type="InterPro" id="IPR002514">
    <property type="entry name" value="Transposase_8"/>
</dbReference>
<dbReference type="InterPro" id="IPR048020">
    <property type="entry name" value="Transpos_IS3"/>
</dbReference>
<dbReference type="PANTHER" id="PTHR46889">
    <property type="entry name" value="TRANSPOSASE INSF FOR INSERTION SEQUENCE IS3B-RELATED"/>
    <property type="match status" value="1"/>
</dbReference>
<evidence type="ECO:0000313" key="2">
    <source>
        <dbReference type="EMBL" id="EMM96100.1"/>
    </source>
</evidence>
<name>M6HG62_LEPIR</name>
<dbReference type="PANTHER" id="PTHR46889:SF4">
    <property type="entry name" value="TRANSPOSASE INSO FOR INSERTION SEQUENCE ELEMENT IS911B-RELATED"/>
    <property type="match status" value="1"/>
</dbReference>
<dbReference type="GO" id="GO:0006313">
    <property type="term" value="P:DNA transposition"/>
    <property type="evidence" value="ECO:0007669"/>
    <property type="project" value="InterPro"/>
</dbReference>
<reference evidence="2 3" key="1">
    <citation type="submission" date="2013-01" db="EMBL/GenBank/DDBJ databases">
        <authorList>
            <person name="Harkins D.M."/>
            <person name="Durkin A.S."/>
            <person name="Brinkac L.M."/>
            <person name="Haft D.H."/>
            <person name="Selengut J.D."/>
            <person name="Sanka R."/>
            <person name="DePew J."/>
            <person name="Purushe J."/>
            <person name="Tulsiani S.M."/>
            <person name="Graham G.C."/>
            <person name="Burns M.-A."/>
            <person name="Dohnt M.F."/>
            <person name="Smythe L.D."/>
            <person name="McKay D.B."/>
            <person name="Craig S.B."/>
            <person name="Vinetz J.M."/>
            <person name="Sutton G.G."/>
            <person name="Nierman W.C."/>
            <person name="Fouts D.E."/>
        </authorList>
    </citation>
    <scope>NUCLEOTIDE SEQUENCE [LARGE SCALE GENOMIC DNA]</scope>
    <source>
        <strain evidence="2 3">LT2156</strain>
    </source>
</reference>
<dbReference type="EMBL" id="AFMF02000024">
    <property type="protein sequence ID" value="EMM96100.1"/>
    <property type="molecule type" value="Genomic_DNA"/>
</dbReference>
<comment type="caution">
    <text evidence="2">The sequence shown here is derived from an EMBL/GenBank/DDBJ whole genome shotgun (WGS) entry which is preliminary data.</text>
</comment>
<accession>M6HG62</accession>
<evidence type="ECO:0000313" key="3">
    <source>
        <dbReference type="Proteomes" id="UP000012089"/>
    </source>
</evidence>
<gene>
    <name evidence="2" type="ORF">LEP1GSC158_2328</name>
</gene>